<dbReference type="AlphaFoldDB" id="A0A399JAY0"/>
<keyword evidence="3" id="KW-1185">Reference proteome</keyword>
<proteinExistence type="predicted"/>
<name>A0A399JAY0_9MICC</name>
<protein>
    <recommendedName>
        <fullName evidence="4">DUF5129 domain-containing protein</fullName>
    </recommendedName>
</protein>
<feature type="transmembrane region" description="Helical" evidence="1">
    <location>
        <begin position="20"/>
        <end position="42"/>
    </location>
</feature>
<sequence>MSKHETPAQPTRRDPRRRRALTTVSLGTAAALLLLLALGDFLPPGGHWWSERPMTVAALSTVVGTILIGVMLQRWMRESEAAQLERLSTVAYRGLAQQVNDAGRNLVAPVIGADLGALAVPSSWGEDLASLRGRLRRLGHAETHTPASGWWQHVTSGSHGAVLEDLLTDPEFVGLLFRSAASERRALQQATAAWAPVMLISSASTTDLGRLRFLTDSLEYLEETVRPAHVRILEASAGAEAAAEPVEVTSAERQGIAAAYWAVIRHYERLGDEFASSAALPSDELLARHVRGGRWLGRLRRG</sequence>
<evidence type="ECO:0000313" key="3">
    <source>
        <dbReference type="Proteomes" id="UP000265419"/>
    </source>
</evidence>
<keyword evidence="1" id="KW-0472">Membrane</keyword>
<reference evidence="2 3" key="1">
    <citation type="submission" date="2018-07" db="EMBL/GenBank/DDBJ databases">
        <title>Arthrobacter sp. nov., isolated from raw cow's milk with high bacterial count.</title>
        <authorList>
            <person name="Hahne J."/>
            <person name="Isele D."/>
            <person name="Lipski A."/>
        </authorList>
    </citation>
    <scope>NUCLEOTIDE SEQUENCE [LARGE SCALE GENOMIC DNA]</scope>
    <source>
        <strain evidence="2 3">JZ R-35</strain>
    </source>
</reference>
<evidence type="ECO:0008006" key="4">
    <source>
        <dbReference type="Google" id="ProtNLM"/>
    </source>
</evidence>
<evidence type="ECO:0000256" key="1">
    <source>
        <dbReference type="SAM" id="Phobius"/>
    </source>
</evidence>
<evidence type="ECO:0000313" key="2">
    <source>
        <dbReference type="EMBL" id="RII41369.1"/>
    </source>
</evidence>
<dbReference type="EMBL" id="QQXK01000029">
    <property type="protein sequence ID" value="RII41369.1"/>
    <property type="molecule type" value="Genomic_DNA"/>
</dbReference>
<keyword evidence="1" id="KW-0812">Transmembrane</keyword>
<comment type="caution">
    <text evidence="2">The sequence shown here is derived from an EMBL/GenBank/DDBJ whole genome shotgun (WGS) entry which is preliminary data.</text>
</comment>
<dbReference type="Proteomes" id="UP000265419">
    <property type="component" value="Unassembled WGS sequence"/>
</dbReference>
<keyword evidence="1" id="KW-1133">Transmembrane helix</keyword>
<feature type="transmembrane region" description="Helical" evidence="1">
    <location>
        <begin position="54"/>
        <end position="72"/>
    </location>
</feature>
<dbReference type="RefSeq" id="WP_119425577.1">
    <property type="nucleotide sequence ID" value="NZ_QQXK01000029.1"/>
</dbReference>
<accession>A0A399JAY0</accession>
<gene>
    <name evidence="2" type="ORF">DWB68_13150</name>
</gene>
<organism evidence="2 3">
    <name type="scientific">Galactobacter valiniphilus</name>
    <dbReference type="NCBI Taxonomy" id="2676122"/>
    <lineage>
        <taxon>Bacteria</taxon>
        <taxon>Bacillati</taxon>
        <taxon>Actinomycetota</taxon>
        <taxon>Actinomycetes</taxon>
        <taxon>Micrococcales</taxon>
        <taxon>Micrococcaceae</taxon>
        <taxon>Galactobacter</taxon>
    </lineage>
</organism>